<dbReference type="InterPro" id="IPR027056">
    <property type="entry name" value="Gluconate_2DH_su3"/>
</dbReference>
<keyword evidence="2" id="KW-1185">Reference proteome</keyword>
<protein>
    <submittedName>
        <fullName evidence="1">Gluconate 2-dehydrogenase subunit 3 family protein</fullName>
    </submittedName>
</protein>
<dbReference type="Pfam" id="PF13618">
    <property type="entry name" value="Gluconate_2-dh3"/>
    <property type="match status" value="1"/>
</dbReference>
<reference evidence="1 2" key="1">
    <citation type="submission" date="2019-08" db="EMBL/GenBank/DDBJ databases">
        <title>Whole genome sequencing of chitin degrading bacteria Chitinophaga pinensis YS16.</title>
        <authorList>
            <person name="Singh R.P."/>
            <person name="Manchanda G."/>
            <person name="Maurya I.K."/>
            <person name="Joshi N.K."/>
            <person name="Srivastava A.K."/>
        </authorList>
    </citation>
    <scope>NUCLEOTIDE SEQUENCE [LARGE SCALE GENOMIC DNA]</scope>
    <source>
        <strain evidence="1 2">YS-16</strain>
    </source>
</reference>
<proteinExistence type="predicted"/>
<accession>A0A5C6LSB0</accession>
<dbReference type="EMBL" id="VOHS01000009">
    <property type="protein sequence ID" value="TWW00335.1"/>
    <property type="molecule type" value="Genomic_DNA"/>
</dbReference>
<dbReference type="Proteomes" id="UP000318815">
    <property type="component" value="Unassembled WGS sequence"/>
</dbReference>
<comment type="caution">
    <text evidence="1">The sequence shown here is derived from an EMBL/GenBank/DDBJ whole genome shotgun (WGS) entry which is preliminary data.</text>
</comment>
<evidence type="ECO:0000313" key="1">
    <source>
        <dbReference type="EMBL" id="TWW00335.1"/>
    </source>
</evidence>
<dbReference type="OrthoDB" id="6385145at2"/>
<gene>
    <name evidence="1" type="ORF">FEF09_11685</name>
</gene>
<name>A0A5C6LSB0_9BACT</name>
<organism evidence="1 2">
    <name type="scientific">Chitinophaga pinensis</name>
    <dbReference type="NCBI Taxonomy" id="79329"/>
    <lineage>
        <taxon>Bacteria</taxon>
        <taxon>Pseudomonadati</taxon>
        <taxon>Bacteroidota</taxon>
        <taxon>Chitinophagia</taxon>
        <taxon>Chitinophagales</taxon>
        <taxon>Chitinophagaceae</taxon>
        <taxon>Chitinophaga</taxon>
    </lineage>
</organism>
<evidence type="ECO:0000313" key="2">
    <source>
        <dbReference type="Proteomes" id="UP000318815"/>
    </source>
</evidence>
<sequence length="202" mass="22310">MDAAIQAKKMNRRKAIGSLLLLSGAGAATWAGLRFRSLYSTPALDKLQLDAYRELITELAETIIPATDTPGAKAAGITPFIIRMVTDCTPKKEQNRFIEGLEEVDTYARTHYKKAFARCTAEQQEAVAAHFEKRDRPYKGIAGKISHKVLGDSFFVIMKKYTVIGYCTSMEGATHGLAYDYVPGHYTGSVLLKPGQRAWATE</sequence>
<dbReference type="AlphaFoldDB" id="A0A5C6LSB0"/>